<keyword evidence="2" id="KW-0378">Hydrolase</keyword>
<name>A0A3L6PMU3_PANMI</name>
<evidence type="ECO:0008006" key="7">
    <source>
        <dbReference type="Google" id="ProtNLM"/>
    </source>
</evidence>
<evidence type="ECO:0000256" key="4">
    <source>
        <dbReference type="RuleBase" id="RU004335"/>
    </source>
</evidence>
<dbReference type="GO" id="GO:0004553">
    <property type="term" value="F:hydrolase activity, hydrolyzing O-glycosyl compounds"/>
    <property type="evidence" value="ECO:0007669"/>
    <property type="project" value="InterPro"/>
</dbReference>
<evidence type="ECO:0000313" key="6">
    <source>
        <dbReference type="Proteomes" id="UP000275267"/>
    </source>
</evidence>
<gene>
    <name evidence="5" type="ORF">C2845_PM14G13080</name>
</gene>
<protein>
    <recommendedName>
        <fullName evidence="7">Glucan endo-1,3-beta-D-glucosidase</fullName>
    </recommendedName>
</protein>
<proteinExistence type="inferred from homology"/>
<dbReference type="GO" id="GO:0005975">
    <property type="term" value="P:carbohydrate metabolic process"/>
    <property type="evidence" value="ECO:0007669"/>
    <property type="project" value="InterPro"/>
</dbReference>
<dbReference type="OrthoDB" id="10538884at2759"/>
<organism evidence="5 6">
    <name type="scientific">Panicum miliaceum</name>
    <name type="common">Proso millet</name>
    <name type="synonym">Broomcorn millet</name>
    <dbReference type="NCBI Taxonomy" id="4540"/>
    <lineage>
        <taxon>Eukaryota</taxon>
        <taxon>Viridiplantae</taxon>
        <taxon>Streptophyta</taxon>
        <taxon>Embryophyta</taxon>
        <taxon>Tracheophyta</taxon>
        <taxon>Spermatophyta</taxon>
        <taxon>Magnoliopsida</taxon>
        <taxon>Liliopsida</taxon>
        <taxon>Poales</taxon>
        <taxon>Poaceae</taxon>
        <taxon>PACMAD clade</taxon>
        <taxon>Panicoideae</taxon>
        <taxon>Panicodae</taxon>
        <taxon>Paniceae</taxon>
        <taxon>Panicinae</taxon>
        <taxon>Panicum</taxon>
        <taxon>Panicum sect. Panicum</taxon>
    </lineage>
</organism>
<evidence type="ECO:0000256" key="2">
    <source>
        <dbReference type="ARBA" id="ARBA00022801"/>
    </source>
</evidence>
<evidence type="ECO:0000256" key="1">
    <source>
        <dbReference type="ARBA" id="ARBA00008773"/>
    </source>
</evidence>
<comment type="similarity">
    <text evidence="1 4">Belongs to the glycosyl hydrolase 17 family.</text>
</comment>
<dbReference type="STRING" id="4540.A0A3L6PMU3"/>
<reference evidence="6" key="1">
    <citation type="journal article" date="2019" name="Nat. Commun.">
        <title>The genome of broomcorn millet.</title>
        <authorList>
            <person name="Zou C."/>
            <person name="Miki D."/>
            <person name="Li D."/>
            <person name="Tang Q."/>
            <person name="Xiao L."/>
            <person name="Rajput S."/>
            <person name="Deng P."/>
            <person name="Jia W."/>
            <person name="Huang R."/>
            <person name="Zhang M."/>
            <person name="Sun Y."/>
            <person name="Hu J."/>
            <person name="Fu X."/>
            <person name="Schnable P.S."/>
            <person name="Li F."/>
            <person name="Zhang H."/>
            <person name="Feng B."/>
            <person name="Zhu X."/>
            <person name="Liu R."/>
            <person name="Schnable J.C."/>
            <person name="Zhu J.-K."/>
            <person name="Zhang H."/>
        </authorList>
    </citation>
    <scope>NUCLEOTIDE SEQUENCE [LARGE SCALE GENOMIC DNA]</scope>
</reference>
<dbReference type="AlphaFoldDB" id="A0A3L6PMU3"/>
<dbReference type="InterPro" id="IPR017853">
    <property type="entry name" value="GH"/>
</dbReference>
<dbReference type="SUPFAM" id="SSF51445">
    <property type="entry name" value="(Trans)glycosidases"/>
    <property type="match status" value="1"/>
</dbReference>
<keyword evidence="3" id="KW-0326">Glycosidase</keyword>
<accession>A0A3L6PMU3</accession>
<sequence>MVCPGSALAMVPGSGRLPAVVPEGAGCRRKSRVCLRAGDGDVLGHRLPPTLSSPVYFPGKNLDLVGRTTATAFVKEGKTLALPQEQWQRDMYKARTVSATASPATTCPRAREVVQLYKSHNIHAMHIFRPDQDTLAALPGSGIGLILGVGGVGAVRSFANSRAAAIVWVHDNVRAYYPDVLIRYIAVGNEVPAGNAGLVVLPAMRNVHAALVAAGLSSSIKVSTAVRMDVIANS</sequence>
<evidence type="ECO:0000313" key="5">
    <source>
        <dbReference type="EMBL" id="RLM60519.1"/>
    </source>
</evidence>
<evidence type="ECO:0000256" key="3">
    <source>
        <dbReference type="ARBA" id="ARBA00023295"/>
    </source>
</evidence>
<comment type="caution">
    <text evidence="5">The sequence shown here is derived from an EMBL/GenBank/DDBJ whole genome shotgun (WGS) entry which is preliminary data.</text>
</comment>
<dbReference type="Proteomes" id="UP000275267">
    <property type="component" value="Unassembled WGS sequence"/>
</dbReference>
<dbReference type="Gene3D" id="3.20.20.80">
    <property type="entry name" value="Glycosidases"/>
    <property type="match status" value="1"/>
</dbReference>
<dbReference type="PANTHER" id="PTHR32227">
    <property type="entry name" value="GLUCAN ENDO-1,3-BETA-GLUCOSIDASE BG1-RELATED-RELATED"/>
    <property type="match status" value="1"/>
</dbReference>
<dbReference type="InterPro" id="IPR044965">
    <property type="entry name" value="Glyco_hydro_17_plant"/>
</dbReference>
<keyword evidence="6" id="KW-1185">Reference proteome</keyword>
<dbReference type="InterPro" id="IPR000490">
    <property type="entry name" value="Glyco_hydro_17"/>
</dbReference>
<dbReference type="EMBL" id="PQIB02000016">
    <property type="protein sequence ID" value="RLM60519.1"/>
    <property type="molecule type" value="Genomic_DNA"/>
</dbReference>
<dbReference type="Pfam" id="PF00332">
    <property type="entry name" value="Glyco_hydro_17"/>
    <property type="match status" value="1"/>
</dbReference>